<dbReference type="PANTHER" id="PTHR22930:SF269">
    <property type="entry name" value="NUCLEASE HARBI1-LIKE PROTEIN"/>
    <property type="match status" value="1"/>
</dbReference>
<evidence type="ECO:0000256" key="1">
    <source>
        <dbReference type="ARBA" id="ARBA00001968"/>
    </source>
</evidence>
<feature type="domain" description="DDE Tnp4" evidence="8">
    <location>
        <begin position="1"/>
        <end position="124"/>
    </location>
</feature>
<comment type="cofactor">
    <cofactor evidence="1">
        <name>a divalent metal cation</name>
        <dbReference type="ChEBI" id="CHEBI:60240"/>
    </cofactor>
</comment>
<dbReference type="InterPro" id="IPR045249">
    <property type="entry name" value="HARBI1-like"/>
</dbReference>
<comment type="subcellular location">
    <subcellularLocation>
        <location evidence="2">Nucleus</location>
    </subcellularLocation>
</comment>
<dbReference type="PANTHER" id="PTHR22930">
    <property type="match status" value="1"/>
</dbReference>
<keyword evidence="5" id="KW-0479">Metal-binding</keyword>
<dbReference type="AlphaFoldDB" id="A0A1Y1LI70"/>
<accession>A0A1Y1LI70</accession>
<dbReference type="EMBL" id="GEZM01056930">
    <property type="protein sequence ID" value="JAV72558.1"/>
    <property type="molecule type" value="Transcribed_RNA"/>
</dbReference>
<dbReference type="GO" id="GO:0004518">
    <property type="term" value="F:nuclease activity"/>
    <property type="evidence" value="ECO:0007669"/>
    <property type="project" value="UniProtKB-KW"/>
</dbReference>
<proteinExistence type="inferred from homology"/>
<organism evidence="9">
    <name type="scientific">Photinus pyralis</name>
    <name type="common">Common eastern firefly</name>
    <name type="synonym">Lampyris pyralis</name>
    <dbReference type="NCBI Taxonomy" id="7054"/>
    <lineage>
        <taxon>Eukaryota</taxon>
        <taxon>Metazoa</taxon>
        <taxon>Ecdysozoa</taxon>
        <taxon>Arthropoda</taxon>
        <taxon>Hexapoda</taxon>
        <taxon>Insecta</taxon>
        <taxon>Pterygota</taxon>
        <taxon>Neoptera</taxon>
        <taxon>Endopterygota</taxon>
        <taxon>Coleoptera</taxon>
        <taxon>Polyphaga</taxon>
        <taxon>Elateriformia</taxon>
        <taxon>Elateroidea</taxon>
        <taxon>Lampyridae</taxon>
        <taxon>Lampyrinae</taxon>
        <taxon>Photinus</taxon>
    </lineage>
</organism>
<sequence length="181" mass="20503">MMAVVDYNYCFTYINIGCNGRQSDGGVFLNSLLYDALENDLLPADGFIVGDDAFPLKKYLMKPYSRISLTKGQKIFNYRLSRARRIVENAFGILVSRFRVFEKPMSCLPSTVDKIIRTCCALHNWLRITSASNYMPRGSIDEEDISTMVALHKGRGEMILPISLDPPPEAQAIILLDMHDR</sequence>
<comment type="similarity">
    <text evidence="3">Belongs to the HARBI1 family.</text>
</comment>
<keyword evidence="4" id="KW-0540">Nuclease</keyword>
<keyword evidence="7" id="KW-0539">Nucleus</keyword>
<keyword evidence="6" id="KW-0378">Hydrolase</keyword>
<evidence type="ECO:0000256" key="4">
    <source>
        <dbReference type="ARBA" id="ARBA00022722"/>
    </source>
</evidence>
<evidence type="ECO:0000256" key="7">
    <source>
        <dbReference type="ARBA" id="ARBA00023242"/>
    </source>
</evidence>
<evidence type="ECO:0000256" key="2">
    <source>
        <dbReference type="ARBA" id="ARBA00004123"/>
    </source>
</evidence>
<dbReference type="GO" id="GO:0005634">
    <property type="term" value="C:nucleus"/>
    <property type="evidence" value="ECO:0007669"/>
    <property type="project" value="UniProtKB-SubCell"/>
</dbReference>
<dbReference type="GO" id="GO:0016787">
    <property type="term" value="F:hydrolase activity"/>
    <property type="evidence" value="ECO:0007669"/>
    <property type="project" value="UniProtKB-KW"/>
</dbReference>
<name>A0A1Y1LI70_PHOPY</name>
<evidence type="ECO:0000256" key="6">
    <source>
        <dbReference type="ARBA" id="ARBA00022801"/>
    </source>
</evidence>
<dbReference type="Pfam" id="PF13359">
    <property type="entry name" value="DDE_Tnp_4"/>
    <property type="match status" value="1"/>
</dbReference>
<protein>
    <recommendedName>
        <fullName evidence="8">DDE Tnp4 domain-containing protein</fullName>
    </recommendedName>
</protein>
<dbReference type="InterPro" id="IPR027806">
    <property type="entry name" value="HARBI1_dom"/>
</dbReference>
<evidence type="ECO:0000256" key="5">
    <source>
        <dbReference type="ARBA" id="ARBA00022723"/>
    </source>
</evidence>
<dbReference type="GO" id="GO:0046872">
    <property type="term" value="F:metal ion binding"/>
    <property type="evidence" value="ECO:0007669"/>
    <property type="project" value="UniProtKB-KW"/>
</dbReference>
<reference evidence="9" key="1">
    <citation type="journal article" date="2016" name="Sci. Rep.">
        <title>Molecular characterization of firefly nuptial gifts: a multi-omics approach sheds light on postcopulatory sexual selection.</title>
        <authorList>
            <person name="Al-Wathiqui N."/>
            <person name="Fallon T.R."/>
            <person name="South A."/>
            <person name="Weng J.K."/>
            <person name="Lewis S.M."/>
        </authorList>
    </citation>
    <scope>NUCLEOTIDE SEQUENCE</scope>
</reference>
<evidence type="ECO:0000256" key="3">
    <source>
        <dbReference type="ARBA" id="ARBA00006958"/>
    </source>
</evidence>
<evidence type="ECO:0000313" key="9">
    <source>
        <dbReference type="EMBL" id="JAV72558.1"/>
    </source>
</evidence>
<evidence type="ECO:0000259" key="8">
    <source>
        <dbReference type="Pfam" id="PF13359"/>
    </source>
</evidence>